<keyword evidence="5" id="KW-0862">Zinc</keyword>
<dbReference type="PANTHER" id="PTHR43690:SF18">
    <property type="entry name" value="INSULIN-DEGRADING ENZYME-RELATED"/>
    <property type="match status" value="1"/>
</dbReference>
<evidence type="ECO:0000256" key="3">
    <source>
        <dbReference type="ARBA" id="ARBA00022723"/>
    </source>
</evidence>
<accession>A0ABD3PBS1</accession>
<evidence type="ECO:0000256" key="5">
    <source>
        <dbReference type="ARBA" id="ARBA00022833"/>
    </source>
</evidence>
<dbReference type="InterPro" id="IPR032632">
    <property type="entry name" value="Peptidase_M16_M"/>
</dbReference>
<evidence type="ECO:0000256" key="1">
    <source>
        <dbReference type="ARBA" id="ARBA00007261"/>
    </source>
</evidence>
<evidence type="ECO:0000259" key="9">
    <source>
        <dbReference type="Pfam" id="PF05193"/>
    </source>
</evidence>
<keyword evidence="2" id="KW-0645">Protease</keyword>
<evidence type="ECO:0000313" key="13">
    <source>
        <dbReference type="Proteomes" id="UP001530400"/>
    </source>
</evidence>
<dbReference type="InterPro" id="IPR011249">
    <property type="entry name" value="Metalloenz_LuxS/M16"/>
</dbReference>
<dbReference type="InterPro" id="IPR054734">
    <property type="entry name" value="PqqF-like_C_4"/>
</dbReference>
<evidence type="ECO:0000259" key="10">
    <source>
        <dbReference type="Pfam" id="PF16187"/>
    </source>
</evidence>
<feature type="domain" description="Coenzyme PQQ synthesis protein F-like C-terminal lobe" evidence="11">
    <location>
        <begin position="993"/>
        <end position="1060"/>
    </location>
</feature>
<comment type="caution">
    <text evidence="12">The sequence shown here is derived from an EMBL/GenBank/DDBJ whole genome shotgun (WGS) entry which is preliminary data.</text>
</comment>
<keyword evidence="7" id="KW-1133">Transmembrane helix</keyword>
<evidence type="ECO:0000256" key="4">
    <source>
        <dbReference type="ARBA" id="ARBA00022801"/>
    </source>
</evidence>
<name>A0ABD3PBS1_9STRA</name>
<feature type="domain" description="Peptidase M16 C-terminal" evidence="9">
    <location>
        <begin position="234"/>
        <end position="448"/>
    </location>
</feature>
<keyword evidence="4" id="KW-0378">Hydrolase</keyword>
<keyword evidence="7" id="KW-0812">Transmembrane</keyword>
<dbReference type="GO" id="GO:0004175">
    <property type="term" value="F:endopeptidase activity"/>
    <property type="evidence" value="ECO:0007669"/>
    <property type="project" value="UniProtKB-ARBA"/>
</dbReference>
<dbReference type="GO" id="GO:0046872">
    <property type="term" value="F:metal ion binding"/>
    <property type="evidence" value="ECO:0007669"/>
    <property type="project" value="UniProtKB-KW"/>
</dbReference>
<feature type="domain" description="Peptidase M16 middle/third" evidence="10">
    <location>
        <begin position="494"/>
        <end position="800"/>
    </location>
</feature>
<evidence type="ECO:0000256" key="6">
    <source>
        <dbReference type="ARBA" id="ARBA00023049"/>
    </source>
</evidence>
<organism evidence="12 13">
    <name type="scientific">Cyclotella atomus</name>
    <dbReference type="NCBI Taxonomy" id="382360"/>
    <lineage>
        <taxon>Eukaryota</taxon>
        <taxon>Sar</taxon>
        <taxon>Stramenopiles</taxon>
        <taxon>Ochrophyta</taxon>
        <taxon>Bacillariophyta</taxon>
        <taxon>Coscinodiscophyceae</taxon>
        <taxon>Thalassiosirophycidae</taxon>
        <taxon>Stephanodiscales</taxon>
        <taxon>Stephanodiscaceae</taxon>
        <taxon>Cyclotella</taxon>
    </lineage>
</organism>
<dbReference type="InterPro" id="IPR050626">
    <property type="entry name" value="Peptidase_M16"/>
</dbReference>
<dbReference type="GO" id="GO:0008237">
    <property type="term" value="F:metallopeptidase activity"/>
    <property type="evidence" value="ECO:0007669"/>
    <property type="project" value="UniProtKB-KW"/>
</dbReference>
<dbReference type="Pfam" id="PF16187">
    <property type="entry name" value="Peptidase_M16_M"/>
    <property type="match status" value="1"/>
</dbReference>
<reference evidence="12 13" key="1">
    <citation type="submission" date="2024-10" db="EMBL/GenBank/DDBJ databases">
        <title>Updated reference genomes for cyclostephanoid diatoms.</title>
        <authorList>
            <person name="Roberts W.R."/>
            <person name="Alverson A.J."/>
        </authorList>
    </citation>
    <scope>NUCLEOTIDE SEQUENCE [LARGE SCALE GENOMIC DNA]</scope>
    <source>
        <strain evidence="12 13">AJA010-31</strain>
    </source>
</reference>
<dbReference type="Pfam" id="PF05193">
    <property type="entry name" value="Peptidase_M16_C"/>
    <property type="match status" value="1"/>
</dbReference>
<dbReference type="Pfam" id="PF00675">
    <property type="entry name" value="Peptidase_M16"/>
    <property type="match status" value="1"/>
</dbReference>
<feature type="transmembrane region" description="Helical" evidence="7">
    <location>
        <begin position="1189"/>
        <end position="1209"/>
    </location>
</feature>
<dbReference type="PROSITE" id="PS00143">
    <property type="entry name" value="INSULINASE"/>
    <property type="match status" value="1"/>
</dbReference>
<keyword evidence="13" id="KW-1185">Reference proteome</keyword>
<protein>
    <submittedName>
        <fullName evidence="12">Uncharacterized protein</fullName>
    </submittedName>
</protein>
<feature type="domain" description="Coenzyme PQQ synthesis protein F-like C-terminal lobe" evidence="11">
    <location>
        <begin position="941"/>
        <end position="968"/>
    </location>
</feature>
<keyword evidence="3" id="KW-0479">Metal-binding</keyword>
<proteinExistence type="inferred from homology"/>
<dbReference type="GO" id="GO:0006508">
    <property type="term" value="P:proteolysis"/>
    <property type="evidence" value="ECO:0007669"/>
    <property type="project" value="UniProtKB-KW"/>
</dbReference>
<comment type="similarity">
    <text evidence="1">Belongs to the peptidase M16 family.</text>
</comment>
<dbReference type="Gene3D" id="3.30.830.10">
    <property type="entry name" value="Metalloenzyme, LuxS/M16 peptidase-like"/>
    <property type="match status" value="4"/>
</dbReference>
<evidence type="ECO:0000259" key="11">
    <source>
        <dbReference type="Pfam" id="PF22456"/>
    </source>
</evidence>
<dbReference type="InterPro" id="IPR011765">
    <property type="entry name" value="Pept_M16_N"/>
</dbReference>
<evidence type="ECO:0000256" key="7">
    <source>
        <dbReference type="SAM" id="Phobius"/>
    </source>
</evidence>
<gene>
    <name evidence="12" type="ORF">ACHAWO_013424</name>
</gene>
<evidence type="ECO:0000313" key="12">
    <source>
        <dbReference type="EMBL" id="KAL3785484.1"/>
    </source>
</evidence>
<evidence type="ECO:0000259" key="8">
    <source>
        <dbReference type="Pfam" id="PF00675"/>
    </source>
</evidence>
<dbReference type="Proteomes" id="UP001530400">
    <property type="component" value="Unassembled WGS sequence"/>
</dbReference>
<dbReference type="SUPFAM" id="SSF63411">
    <property type="entry name" value="LuxS/MPP-like metallohydrolase"/>
    <property type="match status" value="4"/>
</dbReference>
<dbReference type="InterPro" id="IPR007863">
    <property type="entry name" value="Peptidase_M16_C"/>
</dbReference>
<dbReference type="Pfam" id="PF22456">
    <property type="entry name" value="PqqF-like_C_4"/>
    <property type="match status" value="2"/>
</dbReference>
<evidence type="ECO:0000256" key="2">
    <source>
        <dbReference type="ARBA" id="ARBA00022670"/>
    </source>
</evidence>
<feature type="domain" description="Peptidase M16 N-terminal" evidence="8">
    <location>
        <begin position="36"/>
        <end position="160"/>
    </location>
</feature>
<dbReference type="PANTHER" id="PTHR43690">
    <property type="entry name" value="NARDILYSIN"/>
    <property type="match status" value="1"/>
</dbReference>
<dbReference type="AlphaFoldDB" id="A0ABD3PBS1"/>
<keyword evidence="7" id="KW-0472">Membrane</keyword>
<dbReference type="InterPro" id="IPR001431">
    <property type="entry name" value="Pept_M16_Zn_BS"/>
</dbReference>
<sequence length="1220" mass="136495">MSQTAAKSPKYHPPIIQGHSDYRTYRPLSLPNGITILLVNDPQSKHFAASVSVGSGASSDPRALPGLAHFCEHMCFLGSAAYPQENIYKQYLSQHGGKSNASTSMSHTTYQFDILADDTVAEHALDIFSNFFISPLFTKSGTGREVHAVDSENSKNLVNDGRRRWQILKDLGDATHHFSKFSTGNKFTLPAASEDATAAGAAAESKDVNVHPLTTVLKEIDSNYNEEDMSEFVRAALLAFHRYHYRPKNMAVVVVGPQELDTLESWAVPRFSNIPESEDTMVANGDSDNHSEEYATKWFRLEKLATKLIEEAAKEAPPVSVQDAKTVNYDPAFRPELQGGKWPVLVTTKPLQSMRKLVLFFPMHPTYDNPDRSPTRILSHLFGHEGKGSPFATLQDSGWISSLSAGTRVGGPDQNLFQIDVSLTEEGEVHWKEVVNVIFAYGKMLCDAVEVSLKNNETCNATAAAAEEDVLRRVWDEVGRIDRMHFHQTSPGAVYSFASSVAQSITKHGTNKCLSVGSMLDESPETLPAERLASYCKRIAPENCFIERCSEKAWDEVKEKYKDEEKGEEGDAFQFGKQTEKWYGIDYYISPVNDEDANVWKEAHIKSLHLPEPNLFIPRSLELCPELPEEARTQRIDKSMDPPKLVVNNSVGRLWHRLDDRYALPKSSLTLLLRTPTSEHKLRPNSLHHWDYDSETAMKSNLLTGIFSDAMAQDTYNAHLAGLDWSLSKSSSGYTLSCYGYSDRLSDLALKLLSEFTTGNFVNESYFQTNKDKTIRGLKSYFESKRADSLAMYYRNLLMNWRGDGMEKSLELAKSITMEKVIGQHETIWTDDGIVLECLYTGNISEMDARSFFDKAAGIIKTRSSSPMNGSDTAAKSNSGWVPGPFERRLPYEDIELHFQSQNEKEENGAVIITYQSQIPGFKGKTLSSEESMQRSAAIRLLCSIIKEPFFNELRTKQQLGYIVSSYYDINFTSRQPDLVEALSTSASSPSLSTTSVDSMVLYVLSRKEPPIEVTSRIDDFLVNFRSRLKDMDAAEIQGYADSLADSLTKPIRKLGEEAKYNFCKIRRYAPEVLGVESEQADVDLGWDNPQVMANALRGLDRSYLLQVFDELVLKQETRTRIVSTVYGKTFPMPAQLKTRGTSSTISSLEDLLAKRSKMIPFDPSTNYQPQSSSTFFSLVRSVGKHRTALHYAAAASMMIGVGAWAIGLKSSSCEKKQLK</sequence>
<dbReference type="EMBL" id="JALLPJ020000691">
    <property type="protein sequence ID" value="KAL3785484.1"/>
    <property type="molecule type" value="Genomic_DNA"/>
</dbReference>
<keyword evidence="6" id="KW-0482">Metalloprotease</keyword>
<dbReference type="GO" id="GO:0005737">
    <property type="term" value="C:cytoplasm"/>
    <property type="evidence" value="ECO:0007669"/>
    <property type="project" value="UniProtKB-ARBA"/>
</dbReference>